<dbReference type="Proteomes" id="UP000267606">
    <property type="component" value="Unassembled WGS sequence"/>
</dbReference>
<dbReference type="STRING" id="387005.A0A183HC17"/>
<feature type="region of interest" description="Disordered" evidence="1">
    <location>
        <begin position="325"/>
        <end position="381"/>
    </location>
</feature>
<evidence type="ECO:0000313" key="2">
    <source>
        <dbReference type="EMBL" id="VDO41823.1"/>
    </source>
</evidence>
<feature type="compositionally biased region" description="Low complexity" evidence="1">
    <location>
        <begin position="325"/>
        <end position="335"/>
    </location>
</feature>
<keyword evidence="3" id="KW-1185">Reference proteome</keyword>
<feature type="region of interest" description="Disordered" evidence="1">
    <location>
        <begin position="167"/>
        <end position="193"/>
    </location>
</feature>
<feature type="compositionally biased region" description="Low complexity" evidence="1">
    <location>
        <begin position="228"/>
        <end position="238"/>
    </location>
</feature>
<dbReference type="WBParaSite" id="OFLC_0000502801-mRNA-1">
    <property type="protein sequence ID" value="OFLC_0000502801-mRNA-1"/>
    <property type="gene ID" value="OFLC_0000502801"/>
</dbReference>
<dbReference type="EMBL" id="UZAJ01004120">
    <property type="protein sequence ID" value="VDO41823.1"/>
    <property type="molecule type" value="Genomic_DNA"/>
</dbReference>
<organism evidence="4">
    <name type="scientific">Onchocerca flexuosa</name>
    <dbReference type="NCBI Taxonomy" id="387005"/>
    <lineage>
        <taxon>Eukaryota</taxon>
        <taxon>Metazoa</taxon>
        <taxon>Ecdysozoa</taxon>
        <taxon>Nematoda</taxon>
        <taxon>Chromadorea</taxon>
        <taxon>Rhabditida</taxon>
        <taxon>Spirurina</taxon>
        <taxon>Spiruromorpha</taxon>
        <taxon>Filarioidea</taxon>
        <taxon>Onchocercidae</taxon>
        <taxon>Onchocerca</taxon>
    </lineage>
</organism>
<evidence type="ECO:0000256" key="1">
    <source>
        <dbReference type="SAM" id="MobiDB-lite"/>
    </source>
</evidence>
<gene>
    <name evidence="2" type="ORF">OFLC_LOCUS5029</name>
</gene>
<proteinExistence type="predicted"/>
<reference evidence="4" key="1">
    <citation type="submission" date="2016-06" db="UniProtKB">
        <authorList>
            <consortium name="WormBaseParasite"/>
        </authorList>
    </citation>
    <scope>IDENTIFICATION</scope>
</reference>
<dbReference type="AlphaFoldDB" id="A0A183HC17"/>
<evidence type="ECO:0000313" key="3">
    <source>
        <dbReference type="Proteomes" id="UP000267606"/>
    </source>
</evidence>
<feature type="compositionally biased region" description="Low complexity" evidence="1">
    <location>
        <begin position="260"/>
        <end position="279"/>
    </location>
</feature>
<feature type="compositionally biased region" description="Polar residues" evidence="1">
    <location>
        <begin position="175"/>
        <end position="193"/>
    </location>
</feature>
<protein>
    <submittedName>
        <fullName evidence="4">Ras-associating domain-containing protein</fullName>
    </submittedName>
</protein>
<feature type="compositionally biased region" description="Polar residues" evidence="1">
    <location>
        <begin position="345"/>
        <end position="378"/>
    </location>
</feature>
<reference evidence="2 3" key="2">
    <citation type="submission" date="2018-11" db="EMBL/GenBank/DDBJ databases">
        <authorList>
            <consortium name="Pathogen Informatics"/>
        </authorList>
    </citation>
    <scope>NUCLEOTIDE SEQUENCE [LARGE SCALE GENOMIC DNA]</scope>
</reference>
<name>A0A183HC17_9BILA</name>
<feature type="region of interest" description="Disordered" evidence="1">
    <location>
        <begin position="211"/>
        <end position="282"/>
    </location>
</feature>
<accession>A0A183HC17</accession>
<evidence type="ECO:0000313" key="4">
    <source>
        <dbReference type="WBParaSite" id="OFLC_0000502801-mRNA-1"/>
    </source>
</evidence>
<sequence>MHLQDEKFYFLNVESIIHLFIFRAASKMSSSGPIVSFEVYKHAARYNGLYEWLNNPPQAQVPSSDIHSVIQISQPPSCDQQSIVLNSSENVTVNDQLTSCMDQIVLYVIVASTQRFSRQNSATSTTSNYSNNAHRMQLNLMESFPHNKYFVFQKSARNGCPGMTNNAYRTRPQHDSTTITIQQPIKSRSASTSDIYQNPVDKALTMSLTSLQPSSAPTTVPVHSERYQTSTTSSQRSTMPSHYRNVRPIVIQPSRPTPSPTRRQQQQQQHYSRSHSPSHLYATSNHYHNSALKNALSSEYVLSSTSSSPITDYANLPLIEDHPSAFESSYSSTSSRNILPHQRPFSHNSTQQQFETSRIFNSNPKLREQNSVASTSSRDSPRLSIVAATQESGVMMNEFSGRRFTKKAPPIPPKRHISVSCFYVVPFSYHSF</sequence>